<sequence length="113" mass="12998">MEDCHKQACVELADSHRQEADRWRLSAEQLQARVSELIKQLEESKDSKLVEGLRKALSDKEHQVAQLSKEKHLYQLELMNRNCHSETVTARQRRKGGRGKPNAKPGPSRAQQK</sequence>
<evidence type="ECO:0000256" key="2">
    <source>
        <dbReference type="SAM" id="MobiDB-lite"/>
    </source>
</evidence>
<evidence type="ECO:0000313" key="4">
    <source>
        <dbReference type="EMBL" id="JAT17443.1"/>
    </source>
</evidence>
<proteinExistence type="predicted"/>
<evidence type="ECO:0000313" key="3">
    <source>
        <dbReference type="EMBL" id="JAT09038.1"/>
    </source>
</evidence>
<gene>
    <name evidence="3" type="ORF">g.24739</name>
    <name evidence="4" type="ORF">g.24742</name>
</gene>
<reference evidence="3" key="1">
    <citation type="submission" date="2015-11" db="EMBL/GenBank/DDBJ databases">
        <title>De novo transcriptome assembly of four potential Pierce s Disease insect vectors from Arizona vineyards.</title>
        <authorList>
            <person name="Tassone E.E."/>
        </authorList>
    </citation>
    <scope>NUCLEOTIDE SEQUENCE</scope>
</reference>
<dbReference type="AlphaFoldDB" id="A0A1B6KC61"/>
<feature type="coiled-coil region" evidence="1">
    <location>
        <begin position="13"/>
        <end position="77"/>
    </location>
</feature>
<accession>A0A1B6KC61</accession>
<evidence type="ECO:0000256" key="1">
    <source>
        <dbReference type="SAM" id="Coils"/>
    </source>
</evidence>
<keyword evidence="1" id="KW-0175">Coiled coil</keyword>
<feature type="region of interest" description="Disordered" evidence="2">
    <location>
        <begin position="84"/>
        <end position="113"/>
    </location>
</feature>
<name>A0A1B6KC61_9HEMI</name>
<organism evidence="3">
    <name type="scientific">Graphocephala atropunctata</name>
    <dbReference type="NCBI Taxonomy" id="36148"/>
    <lineage>
        <taxon>Eukaryota</taxon>
        <taxon>Metazoa</taxon>
        <taxon>Ecdysozoa</taxon>
        <taxon>Arthropoda</taxon>
        <taxon>Hexapoda</taxon>
        <taxon>Insecta</taxon>
        <taxon>Pterygota</taxon>
        <taxon>Neoptera</taxon>
        <taxon>Paraneoptera</taxon>
        <taxon>Hemiptera</taxon>
        <taxon>Auchenorrhyncha</taxon>
        <taxon>Membracoidea</taxon>
        <taxon>Cicadellidae</taxon>
        <taxon>Cicadellinae</taxon>
        <taxon>Cicadellini</taxon>
        <taxon>Graphocephala</taxon>
    </lineage>
</organism>
<dbReference type="EMBL" id="GEBQ01030939">
    <property type="protein sequence ID" value="JAT09038.1"/>
    <property type="molecule type" value="Transcribed_RNA"/>
</dbReference>
<dbReference type="EMBL" id="GEBQ01022534">
    <property type="protein sequence ID" value="JAT17443.1"/>
    <property type="molecule type" value="Transcribed_RNA"/>
</dbReference>
<protein>
    <submittedName>
        <fullName evidence="3">Uncharacterized protein</fullName>
    </submittedName>
</protein>